<dbReference type="EMBL" id="FMYK01000003">
    <property type="protein sequence ID" value="SDC16116.1"/>
    <property type="molecule type" value="Genomic_DNA"/>
</dbReference>
<sequence length="267" mass="30844">MNALCFQNTALTPIFINNQIWLTGSELAIALGYSRSDKVAQIHNRNADEFTETMTQVIDSPLNPNLRLRVFSLRGCHLIAMFARTAVAKDFRRWVLDILDKEVGNPVIEEPKITIEQQQAIKDAVLRKAQRDKRTYQSVYHEFYNTFNIPRYQELPLNKFDEALGWLGDGWYRNKPKAIQPSAMNIKALAHHMKWVSAWWACYSDSLYLINPKMAGQINDHFTDGAFTASLVLGADESRRLTIDILGKLPFDLNFQQRVDYFRRNSN</sequence>
<dbReference type="OrthoDB" id="1042522at2"/>
<feature type="domain" description="Bro-N" evidence="1">
    <location>
        <begin position="1"/>
        <end position="112"/>
    </location>
</feature>
<accession>A0A1G6JDZ5</accession>
<name>A0A1G6JDZ5_9GAMM</name>
<dbReference type="Pfam" id="PF02498">
    <property type="entry name" value="Bro-N"/>
    <property type="match status" value="1"/>
</dbReference>
<dbReference type="InterPro" id="IPR003497">
    <property type="entry name" value="BRO_N_domain"/>
</dbReference>
<organism evidence="2 3">
    <name type="scientific">Acinetobacter marinus</name>
    <dbReference type="NCBI Taxonomy" id="281375"/>
    <lineage>
        <taxon>Bacteria</taxon>
        <taxon>Pseudomonadati</taxon>
        <taxon>Pseudomonadota</taxon>
        <taxon>Gammaproteobacteria</taxon>
        <taxon>Moraxellales</taxon>
        <taxon>Moraxellaceae</taxon>
        <taxon>Acinetobacter</taxon>
    </lineage>
</organism>
<dbReference type="PROSITE" id="PS51750">
    <property type="entry name" value="BRO_N"/>
    <property type="match status" value="1"/>
</dbReference>
<dbReference type="Pfam" id="PF10552">
    <property type="entry name" value="ORF6C"/>
    <property type="match status" value="1"/>
</dbReference>
<evidence type="ECO:0000313" key="3">
    <source>
        <dbReference type="Proteomes" id="UP000242317"/>
    </source>
</evidence>
<evidence type="ECO:0000259" key="1">
    <source>
        <dbReference type="PROSITE" id="PS51750"/>
    </source>
</evidence>
<protein>
    <submittedName>
        <fullName evidence="2">ORF6C domain-containing protein</fullName>
    </submittedName>
</protein>
<proteinExistence type="predicted"/>
<dbReference type="AlphaFoldDB" id="A0A1G6JDZ5"/>
<keyword evidence="3" id="KW-1185">Reference proteome</keyword>
<dbReference type="SMART" id="SM01040">
    <property type="entry name" value="Bro-N"/>
    <property type="match status" value="1"/>
</dbReference>
<dbReference type="InterPro" id="IPR018878">
    <property type="entry name" value="ORF6C_dom"/>
</dbReference>
<dbReference type="Proteomes" id="UP000242317">
    <property type="component" value="Unassembled WGS sequence"/>
</dbReference>
<evidence type="ECO:0000313" key="2">
    <source>
        <dbReference type="EMBL" id="SDC16116.1"/>
    </source>
</evidence>
<gene>
    <name evidence="2" type="ORF">SAMN05421749_103303</name>
</gene>
<reference evidence="3" key="1">
    <citation type="submission" date="2016-09" db="EMBL/GenBank/DDBJ databases">
        <authorList>
            <person name="Varghese N."/>
            <person name="Submissions S."/>
        </authorList>
    </citation>
    <scope>NUCLEOTIDE SEQUENCE [LARGE SCALE GENOMIC DNA]</scope>
    <source>
        <strain evidence="3">ANC 3699</strain>
    </source>
</reference>